<keyword evidence="3" id="KW-1185">Reference proteome</keyword>
<evidence type="ECO:0000256" key="1">
    <source>
        <dbReference type="SAM" id="MobiDB-lite"/>
    </source>
</evidence>
<proteinExistence type="predicted"/>
<organism evidence="2 3">
    <name type="scientific">Brachionus plicatilis</name>
    <name type="common">Marine rotifer</name>
    <name type="synonym">Brachionus muelleri</name>
    <dbReference type="NCBI Taxonomy" id="10195"/>
    <lineage>
        <taxon>Eukaryota</taxon>
        <taxon>Metazoa</taxon>
        <taxon>Spiralia</taxon>
        <taxon>Gnathifera</taxon>
        <taxon>Rotifera</taxon>
        <taxon>Eurotatoria</taxon>
        <taxon>Monogononta</taxon>
        <taxon>Pseudotrocha</taxon>
        <taxon>Ploima</taxon>
        <taxon>Brachionidae</taxon>
        <taxon>Brachionus</taxon>
    </lineage>
</organism>
<feature type="compositionally biased region" description="Polar residues" evidence="1">
    <location>
        <begin position="67"/>
        <end position="97"/>
    </location>
</feature>
<dbReference type="EMBL" id="REGN01003650">
    <property type="protein sequence ID" value="RNA21506.1"/>
    <property type="molecule type" value="Genomic_DNA"/>
</dbReference>
<gene>
    <name evidence="2" type="ORF">BpHYR1_019421</name>
</gene>
<evidence type="ECO:0000313" key="3">
    <source>
        <dbReference type="Proteomes" id="UP000276133"/>
    </source>
</evidence>
<evidence type="ECO:0000313" key="2">
    <source>
        <dbReference type="EMBL" id="RNA21506.1"/>
    </source>
</evidence>
<reference evidence="2 3" key="1">
    <citation type="journal article" date="2018" name="Sci. Rep.">
        <title>Genomic signatures of local adaptation to the degree of environmental predictability in rotifers.</title>
        <authorList>
            <person name="Franch-Gras L."/>
            <person name="Hahn C."/>
            <person name="Garcia-Roger E.M."/>
            <person name="Carmona M.J."/>
            <person name="Serra M."/>
            <person name="Gomez A."/>
        </authorList>
    </citation>
    <scope>NUCLEOTIDE SEQUENCE [LARGE SCALE GENOMIC DNA]</scope>
    <source>
        <strain evidence="2">HYR1</strain>
    </source>
</reference>
<comment type="caution">
    <text evidence="2">The sequence shown here is derived from an EMBL/GenBank/DDBJ whole genome shotgun (WGS) entry which is preliminary data.</text>
</comment>
<dbReference type="AlphaFoldDB" id="A0A3M7RD76"/>
<dbReference type="Proteomes" id="UP000276133">
    <property type="component" value="Unassembled WGS sequence"/>
</dbReference>
<feature type="region of interest" description="Disordered" evidence="1">
    <location>
        <begin position="61"/>
        <end position="97"/>
    </location>
</feature>
<accession>A0A3M7RD76</accession>
<feature type="region of interest" description="Disordered" evidence="1">
    <location>
        <begin position="1"/>
        <end position="22"/>
    </location>
</feature>
<sequence length="97" mass="10600">MTKDQLLEKVSNSQNKNFIPLTGPQKTRVCWRGCYISPSPWENGSGRSGIVRFIGDFRDTVLGPPRTLSSGQSRSKAEASTSSHNSSEQGVQTNSNL</sequence>
<name>A0A3M7RD76_BRAPC</name>
<protein>
    <submittedName>
        <fullName evidence="2">Uncharacterized protein</fullName>
    </submittedName>
</protein>